<dbReference type="EnsemblMetazoa" id="MESCA000677-RA">
    <property type="protein sequence ID" value="MESCA000677-PA"/>
    <property type="gene ID" value="MESCA000677"/>
</dbReference>
<dbReference type="GO" id="GO:0000492">
    <property type="term" value="P:box C/D snoRNP assembly"/>
    <property type="evidence" value="ECO:0007669"/>
    <property type="project" value="TreeGrafter"/>
</dbReference>
<feature type="compositionally biased region" description="Basic and acidic residues" evidence="1">
    <location>
        <begin position="334"/>
        <end position="347"/>
    </location>
</feature>
<evidence type="ECO:0000259" key="2">
    <source>
        <dbReference type="PROSITE" id="PS00028"/>
    </source>
</evidence>
<feature type="compositionally biased region" description="Acidic residues" evidence="1">
    <location>
        <begin position="292"/>
        <end position="302"/>
    </location>
</feature>
<sequence length="410" mass="46541">MDKSLPSPAFALPSPSFKAPEKSTKNLPHFLSPNGIQQLSRNQQPPPMYGPRGATIPPKHFNEYGKGATQEQKEYCEACDWEFNSLAALKSHEAEHEVCAVEGCNFKAITKIVDKHIEMAHKTGLFDQIKKLDSPEEIAKWREARKKRYPTVQNVQLRQQMQKEKFQRGEKLEPRKNRFGKNNDRTQGPQNSSNSNNFNNSKKRPNQNCDKSAKVRKVDSQKKSPVKKDITSKETEKMQDSSSIPKKETVTEERDEDMWNGNIPMFRGTSKWKDYKHVGNNVLSGLLGDYGSDSDEENDENVESEKEGTPSQNEKQEISNGVNSITDVPLEETVESKVKEIKKDLNSPEKLPSECPPNKDSEQSSTKNLESKDESEEAPLECPIAHEPEPGPQECSIKVLYDRQKRKNLV</sequence>
<feature type="compositionally biased region" description="Polar residues" evidence="1">
    <location>
        <begin position="34"/>
        <end position="43"/>
    </location>
</feature>
<organism evidence="3 4">
    <name type="scientific">Megaselia scalaris</name>
    <name type="common">Humpbacked fly</name>
    <name type="synonym">Phora scalaris</name>
    <dbReference type="NCBI Taxonomy" id="36166"/>
    <lineage>
        <taxon>Eukaryota</taxon>
        <taxon>Metazoa</taxon>
        <taxon>Ecdysozoa</taxon>
        <taxon>Arthropoda</taxon>
        <taxon>Hexapoda</taxon>
        <taxon>Insecta</taxon>
        <taxon>Pterygota</taxon>
        <taxon>Neoptera</taxon>
        <taxon>Endopterygota</taxon>
        <taxon>Diptera</taxon>
        <taxon>Brachycera</taxon>
        <taxon>Muscomorpha</taxon>
        <taxon>Platypezoidea</taxon>
        <taxon>Phoridae</taxon>
        <taxon>Megaseliini</taxon>
        <taxon>Megaselia</taxon>
    </lineage>
</organism>
<dbReference type="InterPro" id="IPR019496">
    <property type="entry name" value="NUFIP1_cons_dom"/>
</dbReference>
<protein>
    <recommendedName>
        <fullName evidence="2">C2H2-type domain-containing protein</fullName>
    </recommendedName>
</protein>
<dbReference type="HOGENOM" id="CLU_028700_1_0_1"/>
<feature type="compositionally biased region" description="Basic and acidic residues" evidence="1">
    <location>
        <begin position="161"/>
        <end position="184"/>
    </location>
</feature>
<accession>T1GBP1</accession>
<feature type="compositionally biased region" description="Low complexity" evidence="1">
    <location>
        <begin position="191"/>
        <end position="200"/>
    </location>
</feature>
<evidence type="ECO:0000313" key="4">
    <source>
        <dbReference type="Proteomes" id="UP000015102"/>
    </source>
</evidence>
<name>T1GBP1_MEGSC</name>
<feature type="region of interest" description="Disordered" evidence="1">
    <location>
        <begin position="152"/>
        <end position="262"/>
    </location>
</feature>
<dbReference type="Proteomes" id="UP000015102">
    <property type="component" value="Unassembled WGS sequence"/>
</dbReference>
<feature type="domain" description="C2H2-type" evidence="2">
    <location>
        <begin position="76"/>
        <end position="96"/>
    </location>
</feature>
<dbReference type="PANTHER" id="PTHR13309">
    <property type="entry name" value="NUCLEAR FRAGILE X MENTAL RETARDATION PROTEIN INTERACTING PROTEIN 1"/>
    <property type="match status" value="1"/>
</dbReference>
<dbReference type="GO" id="GO:0005634">
    <property type="term" value="C:nucleus"/>
    <property type="evidence" value="ECO:0007669"/>
    <property type="project" value="TreeGrafter"/>
</dbReference>
<dbReference type="InterPro" id="IPR039136">
    <property type="entry name" value="NUFIP1-like"/>
</dbReference>
<feature type="compositionally biased region" description="Polar residues" evidence="1">
    <location>
        <begin position="309"/>
        <end position="326"/>
    </location>
</feature>
<evidence type="ECO:0000256" key="1">
    <source>
        <dbReference type="SAM" id="MobiDB-lite"/>
    </source>
</evidence>
<dbReference type="PROSITE" id="PS00028">
    <property type="entry name" value="ZINC_FINGER_C2H2_1"/>
    <property type="match status" value="1"/>
</dbReference>
<reference evidence="3" key="2">
    <citation type="submission" date="2015-06" db="UniProtKB">
        <authorList>
            <consortium name="EnsemblMetazoa"/>
        </authorList>
    </citation>
    <scope>IDENTIFICATION</scope>
</reference>
<dbReference type="PANTHER" id="PTHR13309:SF0">
    <property type="entry name" value="FMR1-INTERACTING PROTEIN NUFIP1"/>
    <property type="match status" value="1"/>
</dbReference>
<proteinExistence type="predicted"/>
<evidence type="ECO:0000313" key="3">
    <source>
        <dbReference type="EnsemblMetazoa" id="MESCA000677-PA"/>
    </source>
</evidence>
<feature type="compositionally biased region" description="Basic and acidic residues" evidence="1">
    <location>
        <begin position="211"/>
        <end position="252"/>
    </location>
</feature>
<dbReference type="InterPro" id="IPR013087">
    <property type="entry name" value="Znf_C2H2_type"/>
</dbReference>
<dbReference type="OMA" id="HACASIK"/>
<dbReference type="GO" id="GO:0003723">
    <property type="term" value="F:RNA binding"/>
    <property type="evidence" value="ECO:0007669"/>
    <property type="project" value="InterPro"/>
</dbReference>
<reference evidence="4" key="1">
    <citation type="submission" date="2013-02" db="EMBL/GenBank/DDBJ databases">
        <authorList>
            <person name="Hughes D."/>
        </authorList>
    </citation>
    <scope>NUCLEOTIDE SEQUENCE</scope>
    <source>
        <strain>Durham</strain>
        <strain evidence="4">NC isolate 2 -- Noor lab</strain>
    </source>
</reference>
<feature type="region of interest" description="Disordered" evidence="1">
    <location>
        <begin position="281"/>
        <end position="410"/>
    </location>
</feature>
<dbReference type="STRING" id="36166.T1GBP1"/>
<feature type="compositionally biased region" description="Low complexity" evidence="1">
    <location>
        <begin position="1"/>
        <end position="18"/>
    </location>
</feature>
<dbReference type="Pfam" id="PF10453">
    <property type="entry name" value="NUFIP1"/>
    <property type="match status" value="1"/>
</dbReference>
<feature type="region of interest" description="Disordered" evidence="1">
    <location>
        <begin position="1"/>
        <end position="57"/>
    </location>
</feature>
<dbReference type="EMBL" id="CAQQ02185042">
    <property type="status" value="NOT_ANNOTATED_CDS"/>
    <property type="molecule type" value="Genomic_DNA"/>
</dbReference>
<keyword evidence="4" id="KW-1185">Reference proteome</keyword>
<dbReference type="AlphaFoldDB" id="T1GBP1"/>